<dbReference type="EMBL" id="BQOL01000001">
    <property type="protein sequence ID" value="GKI18310.1"/>
    <property type="molecule type" value="Genomic_DNA"/>
</dbReference>
<reference evidence="6" key="1">
    <citation type="submission" date="2022-01" db="EMBL/GenBank/DDBJ databases">
        <title>Novel bile acid biosynthetic pathways are enriched in the microbiome of centenarians.</title>
        <authorList>
            <person name="Sato Y."/>
            <person name="Atarashi K."/>
            <person name="Plichta R.D."/>
            <person name="Arai Y."/>
            <person name="Sasajima S."/>
            <person name="Kearney M.S."/>
            <person name="Suda W."/>
            <person name="Takeshita K."/>
            <person name="Sasaki T."/>
            <person name="Okamoto S."/>
            <person name="Skelly N.A."/>
            <person name="Okamura Y."/>
            <person name="Vlamakis H."/>
            <person name="Li Y."/>
            <person name="Tanoue T."/>
            <person name="Takei H."/>
            <person name="Nittono H."/>
            <person name="Narushima S."/>
            <person name="Irie J."/>
            <person name="Itoh H."/>
            <person name="Moriya K."/>
            <person name="Sugiura Y."/>
            <person name="Suematsu M."/>
            <person name="Moritoki N."/>
            <person name="Shibata S."/>
            <person name="Littman R.D."/>
            <person name="Fischbach A.M."/>
            <person name="Uwamino Y."/>
            <person name="Inoue T."/>
            <person name="Honda A."/>
            <person name="Hattori M."/>
            <person name="Murai T."/>
            <person name="Xavier J.R."/>
            <person name="Hirose N."/>
            <person name="Honda K."/>
        </authorList>
    </citation>
    <scope>NUCLEOTIDE SEQUENCE</scope>
    <source>
        <strain evidence="6">CE91-St16</strain>
    </source>
</reference>
<feature type="binding site" evidence="5">
    <location>
        <position position="49"/>
    </location>
    <ligand>
        <name>pyruvate</name>
        <dbReference type="ChEBI" id="CHEBI:15361"/>
    </ligand>
</feature>
<evidence type="ECO:0000256" key="1">
    <source>
        <dbReference type="ARBA" id="ARBA00023239"/>
    </source>
</evidence>
<dbReference type="GO" id="GO:0005829">
    <property type="term" value="C:cytosol"/>
    <property type="evidence" value="ECO:0007669"/>
    <property type="project" value="TreeGrafter"/>
</dbReference>
<evidence type="ECO:0000256" key="3">
    <source>
        <dbReference type="PIRNR" id="PIRNR001365"/>
    </source>
</evidence>
<dbReference type="PIRSF" id="PIRSF001365">
    <property type="entry name" value="DHDPS"/>
    <property type="match status" value="1"/>
</dbReference>
<dbReference type="PANTHER" id="PTHR42849:SF1">
    <property type="entry name" value="N-ACETYLNEURAMINATE LYASE"/>
    <property type="match status" value="1"/>
</dbReference>
<dbReference type="CDD" id="cd00408">
    <property type="entry name" value="DHDPS-like"/>
    <property type="match status" value="1"/>
</dbReference>
<dbReference type="SMART" id="SM01130">
    <property type="entry name" value="DHDPS"/>
    <property type="match status" value="1"/>
</dbReference>
<gene>
    <name evidence="6" type="ORF">CE91St16_12180</name>
</gene>
<dbReference type="InterPro" id="IPR020625">
    <property type="entry name" value="Schiff_base-form_aldolases_AS"/>
</dbReference>
<dbReference type="Gene3D" id="3.20.20.70">
    <property type="entry name" value="Aldolase class I"/>
    <property type="match status" value="1"/>
</dbReference>
<comment type="similarity">
    <text evidence="3">Belongs to the DapA family.</text>
</comment>
<dbReference type="GO" id="GO:0008747">
    <property type="term" value="F:N-acetylneuraminate lyase activity"/>
    <property type="evidence" value="ECO:0007669"/>
    <property type="project" value="TreeGrafter"/>
</dbReference>
<dbReference type="PRINTS" id="PR00146">
    <property type="entry name" value="DHPICSNTHASE"/>
</dbReference>
<organism evidence="6 7">
    <name type="scientific">Alistipes finegoldii</name>
    <dbReference type="NCBI Taxonomy" id="214856"/>
    <lineage>
        <taxon>Bacteria</taxon>
        <taxon>Pseudomonadati</taxon>
        <taxon>Bacteroidota</taxon>
        <taxon>Bacteroidia</taxon>
        <taxon>Bacteroidales</taxon>
        <taxon>Rikenellaceae</taxon>
        <taxon>Alistipes</taxon>
    </lineage>
</organism>
<dbReference type="SUPFAM" id="SSF51569">
    <property type="entry name" value="Aldolase"/>
    <property type="match status" value="1"/>
</dbReference>
<feature type="active site" description="Proton donor/acceptor" evidence="4">
    <location>
        <position position="137"/>
    </location>
</feature>
<dbReference type="PANTHER" id="PTHR42849">
    <property type="entry name" value="N-ACETYLNEURAMINATE LYASE"/>
    <property type="match status" value="1"/>
</dbReference>
<dbReference type="GO" id="GO:0019262">
    <property type="term" value="P:N-acetylneuraminate catabolic process"/>
    <property type="evidence" value="ECO:0007669"/>
    <property type="project" value="TreeGrafter"/>
</dbReference>
<dbReference type="InterPro" id="IPR013785">
    <property type="entry name" value="Aldolase_TIM"/>
</dbReference>
<keyword evidence="2" id="KW-0704">Schiff base</keyword>
<name>A0AA37NZD0_9BACT</name>
<dbReference type="RefSeq" id="WP_009597781.1">
    <property type="nucleotide sequence ID" value="NZ_AP025581.1"/>
</dbReference>
<feature type="active site" description="Schiff-base intermediate with substrate" evidence="4">
    <location>
        <position position="165"/>
    </location>
</feature>
<dbReference type="PROSITE" id="PS00666">
    <property type="entry name" value="DHDPS_2"/>
    <property type="match status" value="1"/>
</dbReference>
<dbReference type="InterPro" id="IPR002220">
    <property type="entry name" value="DapA-like"/>
</dbReference>
<protein>
    <submittedName>
        <fullName evidence="6">Dihydrodipicolinate synthase family protein</fullName>
    </submittedName>
</protein>
<evidence type="ECO:0000256" key="4">
    <source>
        <dbReference type="PIRSR" id="PIRSR001365-1"/>
    </source>
</evidence>
<accession>A0AA37NZD0</accession>
<feature type="binding site" evidence="5">
    <location>
        <position position="209"/>
    </location>
    <ligand>
        <name>pyruvate</name>
        <dbReference type="ChEBI" id="CHEBI:15361"/>
    </ligand>
</feature>
<dbReference type="AlphaFoldDB" id="A0AA37NZD0"/>
<dbReference type="Pfam" id="PF00701">
    <property type="entry name" value="DHDPS"/>
    <property type="match status" value="1"/>
</dbReference>
<keyword evidence="1 3" id="KW-0456">Lyase</keyword>
<proteinExistence type="inferred from homology"/>
<evidence type="ECO:0000256" key="2">
    <source>
        <dbReference type="ARBA" id="ARBA00023270"/>
    </source>
</evidence>
<sequence>MHPTKLQGIIPPMITPLKGDDELDREGAVRLTEHLVAGGAHAIFLLGTTGEAQSLTYRLRYEFVELVCRQVAGRVPVLVGVTDTAFIESIRLAEHAAKCGAVGVVAAPPYYFAPSQQELIEYYTALADALPLPLYLYNMPSHVKVFLEPATVKTLANHPNIVGLKDSSANMTYFQTLLYHLGDNPDFSLYVGPEELTGECVLLGADGGVNGGANIFPELYVAMYDAACAHDIARVREIQRRIMQISTSVYTVGKYGSSYLKGVKCALSLLGVCDDYLSYPYRKFRTEERARIRQALEALGANCNV</sequence>
<comment type="caution">
    <text evidence="6">The sequence shown here is derived from an EMBL/GenBank/DDBJ whole genome shotgun (WGS) entry which is preliminary data.</text>
</comment>
<evidence type="ECO:0000313" key="7">
    <source>
        <dbReference type="Proteomes" id="UP001055105"/>
    </source>
</evidence>
<evidence type="ECO:0000313" key="6">
    <source>
        <dbReference type="EMBL" id="GKI18310.1"/>
    </source>
</evidence>
<evidence type="ECO:0000256" key="5">
    <source>
        <dbReference type="PIRSR" id="PIRSR001365-2"/>
    </source>
</evidence>
<dbReference type="Proteomes" id="UP001055105">
    <property type="component" value="Unassembled WGS sequence"/>
</dbReference>